<feature type="binding site" evidence="10">
    <location>
        <position position="127"/>
    </location>
    <ligand>
        <name>glycerol</name>
        <dbReference type="ChEBI" id="CHEBI:17754"/>
    </ligand>
</feature>
<dbReference type="PROSITE" id="PS00913">
    <property type="entry name" value="ADH_IRON_1"/>
    <property type="match status" value="1"/>
</dbReference>
<sequence length="372" mass="38706">MASENAGGRSFGGPNTYIQRAGELTRLGEHVSGLGDKAFLLADPFVLDQYGPTLKESMEKAGLAYQLERFNGECSQGEIDRVTALVKSSGAGVVVGIGGGKTADTAKMAAIATGGRISIVPTIASTDAPCSAIAVRYSDEGVYQEAHFLGRNPDIVVVDSAVVVRAPVRFLVAGIGDALSTWFEARSNLDSNSNNLVRPNMLPPAAGIAIARACHDVLMRDALAAKLAAEKGALTSAVENIIEANTLLSGLGFENCGVSAAHGIHDGLTVLDETHGFFHGEKVAFGVLCLLMLEGRPLAELSEMTAFCRALGLPTRLADLNLANVSRADIERVAEAALAEGSPTWKVAVPLSVAIVRDAIIATDAFASSFNG</sequence>
<dbReference type="GO" id="GO:0008888">
    <property type="term" value="F:glycerol dehydrogenase (NAD+) activity"/>
    <property type="evidence" value="ECO:0007669"/>
    <property type="project" value="UniProtKB-EC"/>
</dbReference>
<dbReference type="PIRSF" id="PIRSF000112">
    <property type="entry name" value="Glycerol_dehydrogenase"/>
    <property type="match status" value="1"/>
</dbReference>
<keyword evidence="9" id="KW-0862">Zinc</keyword>
<dbReference type="InterPro" id="IPR001670">
    <property type="entry name" value="ADH_Fe/GldA"/>
</dbReference>
<comment type="caution">
    <text evidence="13">The sequence shown here is derived from an EMBL/GenBank/DDBJ whole genome shotgun (WGS) entry which is preliminary data.</text>
</comment>
<proteinExistence type="inferred from homology"/>
<evidence type="ECO:0000256" key="5">
    <source>
        <dbReference type="ARBA" id="ARBA00037918"/>
    </source>
</evidence>
<evidence type="ECO:0000256" key="11">
    <source>
        <dbReference type="PIRSR" id="PIRSR000112-3"/>
    </source>
</evidence>
<comment type="similarity">
    <text evidence="1">Belongs to the iron-containing alcohol dehydrogenase family.</text>
</comment>
<comment type="catalytic activity">
    <reaction evidence="8">
        <text>glycerol + NAD(+) = dihydroxyacetone + NADH + H(+)</text>
        <dbReference type="Rhea" id="RHEA:13769"/>
        <dbReference type="ChEBI" id="CHEBI:15378"/>
        <dbReference type="ChEBI" id="CHEBI:16016"/>
        <dbReference type="ChEBI" id="CHEBI:17754"/>
        <dbReference type="ChEBI" id="CHEBI:57540"/>
        <dbReference type="ChEBI" id="CHEBI:57945"/>
        <dbReference type="EC" id="1.1.1.6"/>
    </reaction>
</comment>
<keyword evidence="4 11" id="KW-0520">NAD</keyword>
<dbReference type="Proteomes" id="UP000532162">
    <property type="component" value="Unassembled WGS sequence"/>
</dbReference>
<dbReference type="PANTHER" id="PTHR43616:SF5">
    <property type="entry name" value="GLYCEROL DEHYDROGENASE 1"/>
    <property type="match status" value="1"/>
</dbReference>
<dbReference type="InterPro" id="IPR016205">
    <property type="entry name" value="Glycerol_DH"/>
</dbReference>
<evidence type="ECO:0000313" key="13">
    <source>
        <dbReference type="EMBL" id="NZD66013.1"/>
    </source>
</evidence>
<evidence type="ECO:0000256" key="10">
    <source>
        <dbReference type="PIRSR" id="PIRSR000112-2"/>
    </source>
</evidence>
<dbReference type="GO" id="GO:0046872">
    <property type="term" value="F:metal ion binding"/>
    <property type="evidence" value="ECO:0007669"/>
    <property type="project" value="UniProtKB-KW"/>
</dbReference>
<feature type="domain" description="Alcohol dehydrogenase iron-type/glycerol dehydrogenase GldA" evidence="12">
    <location>
        <begin position="14"/>
        <end position="159"/>
    </location>
</feature>
<organism evidence="13 14">
    <name type="scientific">Rhizobium changzhiense</name>
    <dbReference type="NCBI Taxonomy" id="2692317"/>
    <lineage>
        <taxon>Bacteria</taxon>
        <taxon>Pseudomonadati</taxon>
        <taxon>Pseudomonadota</taxon>
        <taxon>Alphaproteobacteria</taxon>
        <taxon>Hyphomicrobiales</taxon>
        <taxon>Rhizobiaceae</taxon>
        <taxon>Rhizobium/Agrobacterium group</taxon>
        <taxon>Rhizobium</taxon>
    </lineage>
</organism>
<dbReference type="AlphaFoldDB" id="A0A7Z0UHM2"/>
<feature type="binding site" evidence="11">
    <location>
        <position position="43"/>
    </location>
    <ligand>
        <name>NAD(+)</name>
        <dbReference type="ChEBI" id="CHEBI:57540"/>
    </ligand>
</feature>
<evidence type="ECO:0000256" key="1">
    <source>
        <dbReference type="ARBA" id="ARBA00007358"/>
    </source>
</evidence>
<evidence type="ECO:0000256" key="4">
    <source>
        <dbReference type="ARBA" id="ARBA00023027"/>
    </source>
</evidence>
<evidence type="ECO:0000256" key="2">
    <source>
        <dbReference type="ARBA" id="ARBA00022723"/>
    </source>
</evidence>
<name>A0A7Z0UHM2_9HYPH</name>
<feature type="binding site" evidence="11">
    <location>
        <position position="131"/>
    </location>
    <ligand>
        <name>NAD(+)</name>
        <dbReference type="ChEBI" id="CHEBI:57540"/>
    </ligand>
</feature>
<evidence type="ECO:0000256" key="7">
    <source>
        <dbReference type="ARBA" id="ARBA00040132"/>
    </source>
</evidence>
<comment type="cofactor">
    <cofactor evidence="9">
        <name>Zn(2+)</name>
        <dbReference type="ChEBI" id="CHEBI:29105"/>
    </cofactor>
    <text evidence="9">Binds 1 zinc ion per subunit.</text>
</comment>
<keyword evidence="3" id="KW-0560">Oxidoreductase</keyword>
<feature type="binding site" evidence="9">
    <location>
        <position position="279"/>
    </location>
    <ligand>
        <name>glycerol</name>
        <dbReference type="ChEBI" id="CHEBI:17754"/>
    </ligand>
</feature>
<feature type="binding site" evidence="9">
    <location>
        <position position="262"/>
    </location>
    <ligand>
        <name>glycerol</name>
        <dbReference type="ChEBI" id="CHEBI:17754"/>
    </ligand>
</feature>
<feature type="binding site" evidence="9">
    <location>
        <position position="177"/>
    </location>
    <ligand>
        <name>glycerol</name>
        <dbReference type="ChEBI" id="CHEBI:17754"/>
    </ligand>
</feature>
<feature type="binding site" evidence="11">
    <location>
        <begin position="100"/>
        <end position="104"/>
    </location>
    <ligand>
        <name>NAD(+)</name>
        <dbReference type="ChEBI" id="CHEBI:57540"/>
    </ligand>
</feature>
<dbReference type="InterPro" id="IPR018211">
    <property type="entry name" value="ADH_Fe_CS"/>
</dbReference>
<accession>A0A7Z0UHM2</accession>
<dbReference type="RefSeq" id="WP_171603457.1">
    <property type="nucleotide sequence ID" value="NZ_JABFCQ010000003.1"/>
</dbReference>
<gene>
    <name evidence="13" type="ORF">HX900_33640</name>
</gene>
<dbReference type="PANTHER" id="PTHR43616">
    <property type="entry name" value="GLYCEROL DEHYDROGENASE"/>
    <property type="match status" value="1"/>
</dbReference>
<feature type="binding site" evidence="11">
    <location>
        <position position="137"/>
    </location>
    <ligand>
        <name>NAD(+)</name>
        <dbReference type="ChEBI" id="CHEBI:57540"/>
    </ligand>
</feature>
<evidence type="ECO:0000313" key="14">
    <source>
        <dbReference type="Proteomes" id="UP000532162"/>
    </source>
</evidence>
<dbReference type="Gene3D" id="1.20.1090.10">
    <property type="entry name" value="Dehydroquinate synthase-like - alpha domain"/>
    <property type="match status" value="1"/>
</dbReference>
<evidence type="ECO:0000259" key="12">
    <source>
        <dbReference type="Pfam" id="PF00465"/>
    </source>
</evidence>
<feature type="binding site" evidence="11">
    <location>
        <begin position="122"/>
        <end position="125"/>
    </location>
    <ligand>
        <name>NAD(+)</name>
        <dbReference type="ChEBI" id="CHEBI:57540"/>
    </ligand>
</feature>
<dbReference type="EC" id="1.1.1.6" evidence="6"/>
<keyword evidence="2 9" id="KW-0479">Metal-binding</keyword>
<protein>
    <recommendedName>
        <fullName evidence="7">Glycerol dehydrogenase</fullName>
        <ecNumber evidence="6">1.1.1.6</ecNumber>
    </recommendedName>
</protein>
<comment type="pathway">
    <text evidence="5">Polyol metabolism; glycerol fermentation; glycerone phosphate from glycerol (oxidative route): step 1/2.</text>
</comment>
<reference evidence="13 14" key="1">
    <citation type="submission" date="2020-07" db="EMBL/GenBank/DDBJ databases">
        <authorList>
            <person name="Sun Q."/>
        </authorList>
    </citation>
    <scope>NUCLEOTIDE SEQUENCE [LARGE SCALE GENOMIC DNA]</scope>
    <source>
        <strain evidence="13 14">WYCCWR 11290</strain>
    </source>
</reference>
<dbReference type="CDD" id="cd08170">
    <property type="entry name" value="GlyDH"/>
    <property type="match status" value="1"/>
</dbReference>
<evidence type="ECO:0000256" key="8">
    <source>
        <dbReference type="ARBA" id="ARBA00049006"/>
    </source>
</evidence>
<dbReference type="EMBL" id="JACCPJ010000015">
    <property type="protein sequence ID" value="NZD66013.1"/>
    <property type="molecule type" value="Genomic_DNA"/>
</dbReference>
<dbReference type="SUPFAM" id="SSF56796">
    <property type="entry name" value="Dehydroquinate synthase-like"/>
    <property type="match status" value="1"/>
</dbReference>
<evidence type="ECO:0000256" key="6">
    <source>
        <dbReference type="ARBA" id="ARBA00039147"/>
    </source>
</evidence>
<evidence type="ECO:0000256" key="9">
    <source>
        <dbReference type="PIRSR" id="PIRSR000112-1"/>
    </source>
</evidence>
<evidence type="ECO:0000256" key="3">
    <source>
        <dbReference type="ARBA" id="ARBA00023002"/>
    </source>
</evidence>
<dbReference type="Pfam" id="PF00465">
    <property type="entry name" value="Fe-ADH"/>
    <property type="match status" value="1"/>
</dbReference>
<dbReference type="NCBIfam" id="NF006941">
    <property type="entry name" value="PRK09423.1"/>
    <property type="match status" value="1"/>
</dbReference>
<dbReference type="Gene3D" id="3.40.50.1970">
    <property type="match status" value="1"/>
</dbReference>